<dbReference type="PANTHER" id="PTHR44196:SF1">
    <property type="entry name" value="DEHYDROGENASE_REDUCTASE SDR FAMILY MEMBER 7B"/>
    <property type="match status" value="1"/>
</dbReference>
<comment type="caution">
    <text evidence="6">The sequence shown here is derived from an EMBL/GenBank/DDBJ whole genome shotgun (WGS) entry which is preliminary data.</text>
</comment>
<evidence type="ECO:0000256" key="2">
    <source>
        <dbReference type="ARBA" id="ARBA00022857"/>
    </source>
</evidence>
<dbReference type="PANTHER" id="PTHR44196">
    <property type="entry name" value="DEHYDROGENASE/REDUCTASE SDR FAMILY MEMBER 7B"/>
    <property type="match status" value="1"/>
</dbReference>
<dbReference type="InterPro" id="IPR020904">
    <property type="entry name" value="Sc_DH/Rdtase_CS"/>
</dbReference>
<organism evidence="6 7">
    <name type="scientific">Rhizoclosmatium globosum</name>
    <dbReference type="NCBI Taxonomy" id="329046"/>
    <lineage>
        <taxon>Eukaryota</taxon>
        <taxon>Fungi</taxon>
        <taxon>Fungi incertae sedis</taxon>
        <taxon>Chytridiomycota</taxon>
        <taxon>Chytridiomycota incertae sedis</taxon>
        <taxon>Chytridiomycetes</taxon>
        <taxon>Chytridiales</taxon>
        <taxon>Chytriomycetaceae</taxon>
        <taxon>Rhizoclosmatium</taxon>
    </lineage>
</organism>
<evidence type="ECO:0000256" key="1">
    <source>
        <dbReference type="ARBA" id="ARBA00006484"/>
    </source>
</evidence>
<dbReference type="PRINTS" id="PR00081">
    <property type="entry name" value="GDHRDH"/>
</dbReference>
<dbReference type="Proteomes" id="UP000193642">
    <property type="component" value="Unassembled WGS sequence"/>
</dbReference>
<dbReference type="Pfam" id="PF00106">
    <property type="entry name" value="adh_short"/>
    <property type="match status" value="1"/>
</dbReference>
<evidence type="ECO:0000256" key="3">
    <source>
        <dbReference type="ARBA" id="ARBA00023002"/>
    </source>
</evidence>
<dbReference type="GO" id="GO:0016020">
    <property type="term" value="C:membrane"/>
    <property type="evidence" value="ECO:0007669"/>
    <property type="project" value="TreeGrafter"/>
</dbReference>
<keyword evidence="3" id="KW-0560">Oxidoreductase</keyword>
<dbReference type="AlphaFoldDB" id="A0A1Y2CZN3"/>
<dbReference type="InterPro" id="IPR036291">
    <property type="entry name" value="NAD(P)-bd_dom_sf"/>
</dbReference>
<keyword evidence="2" id="KW-0521">NADP</keyword>
<dbReference type="EMBL" id="MCGO01000003">
    <property type="protein sequence ID" value="ORY52417.1"/>
    <property type="molecule type" value="Genomic_DNA"/>
</dbReference>
<gene>
    <name evidence="6" type="ORF">BCR33DRAFT_711739</name>
</gene>
<reference evidence="6 7" key="1">
    <citation type="submission" date="2016-07" db="EMBL/GenBank/DDBJ databases">
        <title>Pervasive Adenine N6-methylation of Active Genes in Fungi.</title>
        <authorList>
            <consortium name="DOE Joint Genome Institute"/>
            <person name="Mondo S.J."/>
            <person name="Dannebaum R.O."/>
            <person name="Kuo R.C."/>
            <person name="Labutti K."/>
            <person name="Haridas S."/>
            <person name="Kuo A."/>
            <person name="Salamov A."/>
            <person name="Ahrendt S.R."/>
            <person name="Lipzen A."/>
            <person name="Sullivan W."/>
            <person name="Andreopoulos W.B."/>
            <person name="Clum A."/>
            <person name="Lindquist E."/>
            <person name="Daum C."/>
            <person name="Ramamoorthy G.K."/>
            <person name="Gryganskyi A."/>
            <person name="Culley D."/>
            <person name="Magnuson J.K."/>
            <person name="James T.Y."/>
            <person name="O'Malley M.A."/>
            <person name="Stajich J.E."/>
            <person name="Spatafora J.W."/>
            <person name="Visel A."/>
            <person name="Grigoriev I.V."/>
        </authorList>
    </citation>
    <scope>NUCLEOTIDE SEQUENCE [LARGE SCALE GENOMIC DNA]</scope>
    <source>
        <strain evidence="6 7">JEL800</strain>
    </source>
</reference>
<comment type="similarity">
    <text evidence="1 5">Belongs to the short-chain dehydrogenases/reductases (SDR) family.</text>
</comment>
<protein>
    <submittedName>
        <fullName evidence="6">NAD(P)-binding protein</fullName>
    </submittedName>
</protein>
<dbReference type="PRINTS" id="PR00080">
    <property type="entry name" value="SDRFAMILY"/>
</dbReference>
<proteinExistence type="inferred from homology"/>
<dbReference type="GO" id="GO:0016491">
    <property type="term" value="F:oxidoreductase activity"/>
    <property type="evidence" value="ECO:0007669"/>
    <property type="project" value="UniProtKB-KW"/>
</dbReference>
<dbReference type="SUPFAM" id="SSF51735">
    <property type="entry name" value="NAD(P)-binding Rossmann-fold domains"/>
    <property type="match status" value="1"/>
</dbReference>
<evidence type="ECO:0000256" key="4">
    <source>
        <dbReference type="ARBA" id="ARBA00037096"/>
    </source>
</evidence>
<dbReference type="PROSITE" id="PS00061">
    <property type="entry name" value="ADH_SHORT"/>
    <property type="match status" value="1"/>
</dbReference>
<comment type="function">
    <text evidence="4">Putative oxidoreductase.</text>
</comment>
<dbReference type="OrthoDB" id="1933717at2759"/>
<dbReference type="STRING" id="329046.A0A1Y2CZN3"/>
<evidence type="ECO:0000313" key="6">
    <source>
        <dbReference type="EMBL" id="ORY52417.1"/>
    </source>
</evidence>
<accession>A0A1Y2CZN3</accession>
<dbReference type="InterPro" id="IPR002347">
    <property type="entry name" value="SDR_fam"/>
</dbReference>
<sequence>MGFPIRLKALLHRCLASLLFALAFPFLSITETGLAIHEALTSPGFNPKDEVCIVTGASSGIGEAIAYKLAAKQAKLVLVARRKDVLEKVGAKCRSLGASDVRCHVADVTNEDDVKQFVVETGSHFGKIDLLILNAGISFGLYARDCTSIEPYTQVMATNQNGFVAGIIHALPYLKKAHKGRVVGVSSLLGLVGGPTRTGYCASKFAMKGFLDAIRLEEPSLFFTMVYPGVVKTEINRTRVGPKGDLDLNDPNIMMPDEAADLVLDAVERGTRDQVFTFQGNFMYFFKDVFPRVRDMLVAAKARKMIKATEKKE</sequence>
<name>A0A1Y2CZN3_9FUNG</name>
<dbReference type="Gene3D" id="3.40.50.720">
    <property type="entry name" value="NAD(P)-binding Rossmann-like Domain"/>
    <property type="match status" value="1"/>
</dbReference>
<evidence type="ECO:0000256" key="5">
    <source>
        <dbReference type="RuleBase" id="RU000363"/>
    </source>
</evidence>
<evidence type="ECO:0000313" key="7">
    <source>
        <dbReference type="Proteomes" id="UP000193642"/>
    </source>
</evidence>
<keyword evidence="7" id="KW-1185">Reference proteome</keyword>